<dbReference type="Proteomes" id="UP001597183">
    <property type="component" value="Unassembled WGS sequence"/>
</dbReference>
<dbReference type="InterPro" id="IPR029470">
    <property type="entry name" value="PDDEXK_4"/>
</dbReference>
<name>A0ABW4A6A0_9ACTN</name>
<organism evidence="1 2">
    <name type="scientific">Actinoplanes sichuanensis</name>
    <dbReference type="NCBI Taxonomy" id="512349"/>
    <lineage>
        <taxon>Bacteria</taxon>
        <taxon>Bacillati</taxon>
        <taxon>Actinomycetota</taxon>
        <taxon>Actinomycetes</taxon>
        <taxon>Micromonosporales</taxon>
        <taxon>Micromonosporaceae</taxon>
        <taxon>Actinoplanes</taxon>
    </lineage>
</organism>
<dbReference type="EMBL" id="JBHTMK010000015">
    <property type="protein sequence ID" value="MFD1366023.1"/>
    <property type="molecule type" value="Genomic_DNA"/>
</dbReference>
<dbReference type="RefSeq" id="WP_317794772.1">
    <property type="nucleotide sequence ID" value="NZ_AP028461.1"/>
</dbReference>
<evidence type="ECO:0000313" key="2">
    <source>
        <dbReference type="Proteomes" id="UP001597183"/>
    </source>
</evidence>
<dbReference type="Pfam" id="PF14281">
    <property type="entry name" value="PDDEXK_4"/>
    <property type="match status" value="1"/>
</dbReference>
<evidence type="ECO:0000313" key="1">
    <source>
        <dbReference type="EMBL" id="MFD1366023.1"/>
    </source>
</evidence>
<gene>
    <name evidence="1" type="ORF">ACFQ5G_11770</name>
</gene>
<comment type="caution">
    <text evidence="1">The sequence shown here is derived from an EMBL/GenBank/DDBJ whole genome shotgun (WGS) entry which is preliminary data.</text>
</comment>
<proteinExistence type="predicted"/>
<reference evidence="2" key="1">
    <citation type="journal article" date="2019" name="Int. J. Syst. Evol. Microbiol.">
        <title>The Global Catalogue of Microorganisms (GCM) 10K type strain sequencing project: providing services to taxonomists for standard genome sequencing and annotation.</title>
        <authorList>
            <consortium name="The Broad Institute Genomics Platform"/>
            <consortium name="The Broad Institute Genome Sequencing Center for Infectious Disease"/>
            <person name="Wu L."/>
            <person name="Ma J."/>
        </authorList>
    </citation>
    <scope>NUCLEOTIDE SEQUENCE [LARGE SCALE GENOMIC DNA]</scope>
    <source>
        <strain evidence="2">CCM 7526</strain>
    </source>
</reference>
<sequence>MIGDEQRLRELTAEWNSIDRSQVTAWESRVAALSQEAAAIRAAGRWRTGKRTLMEVLGDHRLETRLVTCLAWVLRPEEHHGLGDQVVRGFFEKLGLPFDEAARVRVTVEESRYTADGVQTRADLVVRVGRSCVLVEAKFNAKQHGDQCERLAELWAPEAATLVFLARDGHERDAPAGWSTLTWRDIAGLMAPLPPGSSAGARDLWETLDGGGLAMPDEKTKFYLRHWSQIQEWASLRGEAVKEIGAAAQRGAEGVDPAILAAAESEWFTVGSSQTFELTRSSWRLGAFRATIALQWTEAGLLVDGDSTWPYVGVRIESANRFTKDRLASRLTERLRTPAVQLGWTHSQLSQGWLWWRFVTPVGSDEDLESLAEGCRTALEDGWRELSGPIDEVFAAETTGGDEGDVGSGPG</sequence>
<keyword evidence="2" id="KW-1185">Reference proteome</keyword>
<protein>
    <submittedName>
        <fullName evidence="1">PD-(D/E)XK nuclease family protein</fullName>
    </submittedName>
</protein>
<accession>A0ABW4A6A0</accession>